<dbReference type="EC" id="4.3.3.7" evidence="6"/>
<evidence type="ECO:0000256" key="4">
    <source>
        <dbReference type="PIRNR" id="PIRNR001365"/>
    </source>
</evidence>
<feature type="region of interest" description="Disordered" evidence="5">
    <location>
        <begin position="1"/>
        <end position="20"/>
    </location>
</feature>
<dbReference type="PANTHER" id="PTHR12128:SF66">
    <property type="entry name" value="4-HYDROXY-2-OXOGLUTARATE ALDOLASE, MITOCHONDRIAL"/>
    <property type="match status" value="1"/>
</dbReference>
<reference evidence="6 7" key="1">
    <citation type="submission" date="2024-12" db="EMBL/GenBank/DDBJ databases">
        <authorList>
            <person name="Lee Y."/>
        </authorList>
    </citation>
    <scope>NUCLEOTIDE SEQUENCE [LARGE SCALE GENOMIC DNA]</scope>
    <source>
        <strain evidence="6 7">03SUJ4</strain>
    </source>
</reference>
<dbReference type="CDD" id="cd00408">
    <property type="entry name" value="DHDPS-like"/>
    <property type="match status" value="1"/>
</dbReference>
<evidence type="ECO:0000256" key="5">
    <source>
        <dbReference type="SAM" id="MobiDB-lite"/>
    </source>
</evidence>
<keyword evidence="2 4" id="KW-0456">Lyase</keyword>
<dbReference type="PIRSF" id="PIRSF001365">
    <property type="entry name" value="DHDPS"/>
    <property type="match status" value="1"/>
</dbReference>
<dbReference type="RefSeq" id="WP_263415068.1">
    <property type="nucleotide sequence ID" value="NZ_BAABBH010000001.1"/>
</dbReference>
<keyword evidence="3" id="KW-0704">Schiff base</keyword>
<dbReference type="PROSITE" id="PS00666">
    <property type="entry name" value="DHDPS_2"/>
    <property type="match status" value="1"/>
</dbReference>
<keyword evidence="7" id="KW-1185">Reference proteome</keyword>
<evidence type="ECO:0000256" key="1">
    <source>
        <dbReference type="ARBA" id="ARBA00007592"/>
    </source>
</evidence>
<accession>A0ABW9KNA6</accession>
<organism evidence="6 7">
    <name type="scientific">Terriglobus aquaticus</name>
    <dbReference type="NCBI Taxonomy" id="940139"/>
    <lineage>
        <taxon>Bacteria</taxon>
        <taxon>Pseudomonadati</taxon>
        <taxon>Acidobacteriota</taxon>
        <taxon>Terriglobia</taxon>
        <taxon>Terriglobales</taxon>
        <taxon>Acidobacteriaceae</taxon>
        <taxon>Terriglobus</taxon>
    </lineage>
</organism>
<gene>
    <name evidence="6" type="ORF">ACK2TP_09510</name>
</gene>
<dbReference type="InterPro" id="IPR002220">
    <property type="entry name" value="DapA-like"/>
</dbReference>
<evidence type="ECO:0000256" key="3">
    <source>
        <dbReference type="ARBA" id="ARBA00023270"/>
    </source>
</evidence>
<dbReference type="GO" id="GO:0008840">
    <property type="term" value="F:4-hydroxy-tetrahydrodipicolinate synthase activity"/>
    <property type="evidence" value="ECO:0007669"/>
    <property type="project" value="UniProtKB-EC"/>
</dbReference>
<protein>
    <submittedName>
        <fullName evidence="6">Dihydrodipicolinate synthase family protein</fullName>
        <ecNumber evidence="6">4.1.3.3</ecNumber>
        <ecNumber evidence="6">4.2.1.41</ecNumber>
        <ecNumber evidence="6">4.3.3.7</ecNumber>
    </submittedName>
</protein>
<dbReference type="Proteomes" id="UP001634747">
    <property type="component" value="Unassembled WGS sequence"/>
</dbReference>
<proteinExistence type="inferred from homology"/>
<dbReference type="GO" id="GO:0008747">
    <property type="term" value="F:N-acetylneuraminate lyase activity"/>
    <property type="evidence" value="ECO:0007669"/>
    <property type="project" value="UniProtKB-EC"/>
</dbReference>
<dbReference type="PANTHER" id="PTHR12128">
    <property type="entry name" value="DIHYDRODIPICOLINATE SYNTHASE"/>
    <property type="match status" value="1"/>
</dbReference>
<dbReference type="SMART" id="SM01130">
    <property type="entry name" value="DHDPS"/>
    <property type="match status" value="1"/>
</dbReference>
<name>A0ABW9KNA6_9BACT</name>
<sequence length="319" mass="34993">MRRHFRTGAPTHLQRPPSAPNPFAFRISGVCAALLVPRTPEHAVDLEATLRLLQFLQARGIRSFALNGATGEYTRSSQDEVAELLRCVKSNLVAGTSLVLGVGGPDTRRVQELIDLGEDAGVDGYLVSVPSFFPLEQQDIVSFVDALLLQKPAYLYNLPAFTTAITPETSVGLVRSNEHIIGVKDSSGTLDTVRLLSREAPEASRIIGNDSALHPALGEGVCDGVVSGVGGVLPEMMQRLYSETSRNAISDTSQQLLQVLAEYIAWLGRFPVPWGLKLTAQYRGLFRAEFPLPFSSERRTHAEQFSKWLDEHRENLQIS</sequence>
<dbReference type="InterPro" id="IPR020625">
    <property type="entry name" value="Schiff_base-form_aldolases_AS"/>
</dbReference>
<comment type="similarity">
    <text evidence="1 4">Belongs to the DapA family.</text>
</comment>
<dbReference type="Pfam" id="PF00701">
    <property type="entry name" value="DHDPS"/>
    <property type="match status" value="1"/>
</dbReference>
<dbReference type="SUPFAM" id="SSF51569">
    <property type="entry name" value="Aldolase"/>
    <property type="match status" value="1"/>
</dbReference>
<dbReference type="EC" id="4.2.1.41" evidence="6"/>
<dbReference type="GO" id="GO:0047448">
    <property type="term" value="F:5-dehydro-4-deoxyglucarate dehydratase activity"/>
    <property type="evidence" value="ECO:0007669"/>
    <property type="project" value="UniProtKB-EC"/>
</dbReference>
<dbReference type="EMBL" id="JBJYXY010000001">
    <property type="protein sequence ID" value="MFN2975999.1"/>
    <property type="molecule type" value="Genomic_DNA"/>
</dbReference>
<evidence type="ECO:0000313" key="6">
    <source>
        <dbReference type="EMBL" id="MFN2975999.1"/>
    </source>
</evidence>
<comment type="caution">
    <text evidence="6">The sequence shown here is derived from an EMBL/GenBank/DDBJ whole genome shotgun (WGS) entry which is preliminary data.</text>
</comment>
<evidence type="ECO:0000313" key="7">
    <source>
        <dbReference type="Proteomes" id="UP001634747"/>
    </source>
</evidence>
<dbReference type="Gene3D" id="3.20.20.70">
    <property type="entry name" value="Aldolase class I"/>
    <property type="match status" value="1"/>
</dbReference>
<dbReference type="EC" id="4.1.3.3" evidence="6"/>
<evidence type="ECO:0000256" key="2">
    <source>
        <dbReference type="ARBA" id="ARBA00023239"/>
    </source>
</evidence>
<dbReference type="InterPro" id="IPR013785">
    <property type="entry name" value="Aldolase_TIM"/>
</dbReference>